<comment type="caution">
    <text evidence="4">The sequence shown here is derived from an EMBL/GenBank/DDBJ whole genome shotgun (WGS) entry which is preliminary data.</text>
</comment>
<dbReference type="InterPro" id="IPR013549">
    <property type="entry name" value="DUF1731"/>
</dbReference>
<accession>A0A972FU29</accession>
<organism evidence="4 5">
    <name type="scientific">Flavobacterium silvaticum</name>
    <dbReference type="NCBI Taxonomy" id="1852020"/>
    <lineage>
        <taxon>Bacteria</taxon>
        <taxon>Pseudomonadati</taxon>
        <taxon>Bacteroidota</taxon>
        <taxon>Flavobacteriia</taxon>
        <taxon>Flavobacteriales</taxon>
        <taxon>Flavobacteriaceae</taxon>
        <taxon>Flavobacterium</taxon>
    </lineage>
</organism>
<dbReference type="RefSeq" id="WP_169528427.1">
    <property type="nucleotide sequence ID" value="NZ_JAAMPU010000108.1"/>
</dbReference>
<dbReference type="InterPro" id="IPR001509">
    <property type="entry name" value="Epimerase_deHydtase"/>
</dbReference>
<dbReference type="PANTHER" id="PTHR11092:SF0">
    <property type="entry name" value="EPIMERASE FAMILY PROTEIN SDR39U1"/>
    <property type="match status" value="1"/>
</dbReference>
<proteinExistence type="inferred from homology"/>
<dbReference type="Proteomes" id="UP000712080">
    <property type="component" value="Unassembled WGS sequence"/>
</dbReference>
<evidence type="ECO:0000259" key="3">
    <source>
        <dbReference type="Pfam" id="PF08338"/>
    </source>
</evidence>
<dbReference type="SUPFAM" id="SSF51735">
    <property type="entry name" value="NAD(P)-binding Rossmann-fold domains"/>
    <property type="match status" value="1"/>
</dbReference>
<feature type="domain" description="DUF1731" evidence="3">
    <location>
        <begin position="253"/>
        <end position="299"/>
    </location>
</feature>
<dbReference type="Pfam" id="PF08338">
    <property type="entry name" value="DUF1731"/>
    <property type="match status" value="1"/>
</dbReference>
<feature type="domain" description="NAD-dependent epimerase/dehydratase" evidence="2">
    <location>
        <begin position="3"/>
        <end position="224"/>
    </location>
</feature>
<evidence type="ECO:0000259" key="2">
    <source>
        <dbReference type="Pfam" id="PF01370"/>
    </source>
</evidence>
<keyword evidence="5" id="KW-1185">Reference proteome</keyword>
<name>A0A972FU29_9FLAO</name>
<gene>
    <name evidence="4" type="ORF">G6047_14920</name>
</gene>
<dbReference type="PANTHER" id="PTHR11092">
    <property type="entry name" value="SUGAR NUCLEOTIDE EPIMERASE RELATED"/>
    <property type="match status" value="1"/>
</dbReference>
<dbReference type="EMBL" id="JAAMPU010000108">
    <property type="protein sequence ID" value="NMH29329.1"/>
    <property type="molecule type" value="Genomic_DNA"/>
</dbReference>
<protein>
    <submittedName>
        <fullName evidence="4">TIGR01777 family protein</fullName>
    </submittedName>
</protein>
<evidence type="ECO:0000313" key="5">
    <source>
        <dbReference type="Proteomes" id="UP000712080"/>
    </source>
</evidence>
<dbReference type="NCBIfam" id="TIGR01777">
    <property type="entry name" value="yfcH"/>
    <property type="match status" value="1"/>
</dbReference>
<dbReference type="AlphaFoldDB" id="A0A972FU29"/>
<evidence type="ECO:0000313" key="4">
    <source>
        <dbReference type="EMBL" id="NMH29329.1"/>
    </source>
</evidence>
<dbReference type="InterPro" id="IPR010099">
    <property type="entry name" value="SDR39U1"/>
</dbReference>
<dbReference type="Gene3D" id="3.40.50.720">
    <property type="entry name" value="NAD(P)-binding Rossmann-like Domain"/>
    <property type="match status" value="1"/>
</dbReference>
<dbReference type="InterPro" id="IPR036291">
    <property type="entry name" value="NAD(P)-bd_dom_sf"/>
</dbReference>
<evidence type="ECO:0000256" key="1">
    <source>
        <dbReference type="ARBA" id="ARBA00009353"/>
    </source>
</evidence>
<dbReference type="Pfam" id="PF01370">
    <property type="entry name" value="Epimerase"/>
    <property type="match status" value="1"/>
</dbReference>
<reference evidence="4" key="1">
    <citation type="submission" date="2020-02" db="EMBL/GenBank/DDBJ databases">
        <title>Flavobacterium sp. genome.</title>
        <authorList>
            <person name="Jung H.S."/>
            <person name="Baek J.H."/>
            <person name="Jeon C.O."/>
        </authorList>
    </citation>
    <scope>NUCLEOTIDE SEQUENCE</scope>
    <source>
        <strain evidence="4">SE-s28</strain>
    </source>
</reference>
<sequence length="302" mass="33569">MKILITGATGLVGTALTNRLLESGHNVNYLTTGDKFPSSMKGAHGFHWNPEKEVFDDAALENVDSIVHLAGANLNHRWTSAYKKKIIESRVLTANLIYQRLQSLVDKPKQFITASGVAIYRDSLTDIYTEKSNETDPSFLGHVVQKWESAADRFAQLGISVCKLRTGPVLAKEAGMLKELETPVKFGLGAALGDGKQWQSWIHINDLVSMYQQAIEKNWSGIYNATAPIAVTNEALMQALAKQAGKPIIIKKIPKFLLKIIFGEMHQMLLSSQHVRPEKPNEKDFHFSFPTLEKALGDLMPK</sequence>
<comment type="similarity">
    <text evidence="1">Belongs to the NAD(P)-dependent epimerase/dehydratase family. SDR39U1 subfamily.</text>
</comment>